<dbReference type="PANTHER" id="PTHR37817:SF1">
    <property type="entry name" value="N-ACETYLTRANSFERASE EIS"/>
    <property type="match status" value="1"/>
</dbReference>
<feature type="active site" description="Proton donor" evidence="3">
    <location>
        <position position="143"/>
    </location>
</feature>
<evidence type="ECO:0000259" key="5">
    <source>
        <dbReference type="Pfam" id="PF17668"/>
    </source>
</evidence>
<reference evidence="6 7" key="1">
    <citation type="submission" date="2018-04" db="EMBL/GenBank/DDBJ databases">
        <title>Genome of Nocardioides gansuensis WSJ-1.</title>
        <authorList>
            <person name="Wu S."/>
            <person name="Wang G."/>
        </authorList>
    </citation>
    <scope>NUCLEOTIDE SEQUENCE [LARGE SCALE GENOMIC DNA]</scope>
    <source>
        <strain evidence="6 7">WSJ-1</strain>
    </source>
</reference>
<dbReference type="Gene3D" id="3.40.630.30">
    <property type="match status" value="2"/>
</dbReference>
<protein>
    <submittedName>
        <fullName evidence="6">GNAT family N-acetyltransferase</fullName>
    </submittedName>
</protein>
<dbReference type="SUPFAM" id="SSF55718">
    <property type="entry name" value="SCP-like"/>
    <property type="match status" value="1"/>
</dbReference>
<evidence type="ECO:0000313" key="7">
    <source>
        <dbReference type="Proteomes" id="UP000246018"/>
    </source>
</evidence>
<feature type="active site" description="Proton acceptor; via carboxylate" evidence="3">
    <location>
        <position position="422"/>
    </location>
</feature>
<dbReference type="EMBL" id="QDGZ01000005">
    <property type="protein sequence ID" value="PVG82510.1"/>
    <property type="molecule type" value="Genomic_DNA"/>
</dbReference>
<comment type="subunit">
    <text evidence="3">Homohexamer; trimer of dimers.</text>
</comment>
<evidence type="ECO:0000313" key="6">
    <source>
        <dbReference type="EMBL" id="PVG82510.1"/>
    </source>
</evidence>
<feature type="domain" description="Eis-like acetyltransferase" evidence="5">
    <location>
        <begin position="211"/>
        <end position="311"/>
    </location>
</feature>
<feature type="binding site" evidence="3">
    <location>
        <begin position="138"/>
        <end position="139"/>
    </location>
    <ligand>
        <name>acetyl-CoA</name>
        <dbReference type="ChEBI" id="CHEBI:57288"/>
    </ligand>
</feature>
<accession>A0A2T8F9Z5</accession>
<dbReference type="InterPro" id="IPR051554">
    <property type="entry name" value="Acetyltransferase_Eis"/>
</dbReference>
<evidence type="ECO:0000256" key="2">
    <source>
        <dbReference type="ARBA" id="ARBA00023315"/>
    </source>
</evidence>
<dbReference type="Gene3D" id="3.30.1050.10">
    <property type="entry name" value="SCP2 sterol-binding domain"/>
    <property type="match status" value="1"/>
</dbReference>
<dbReference type="Proteomes" id="UP000246018">
    <property type="component" value="Unassembled WGS sequence"/>
</dbReference>
<keyword evidence="2 3" id="KW-0012">Acyltransferase</keyword>
<dbReference type="Pfam" id="PF17668">
    <property type="entry name" value="Acetyltransf_17"/>
    <property type="match status" value="1"/>
</dbReference>
<feature type="domain" description="Enhanced intracellular survival protein" evidence="4">
    <location>
        <begin position="322"/>
        <end position="410"/>
    </location>
</feature>
<evidence type="ECO:0000256" key="1">
    <source>
        <dbReference type="ARBA" id="ARBA00022679"/>
    </source>
</evidence>
<sequence>MDTPSTDHDRLDFATLTPDSDDPRVAGWLQAVARGFHEGRAGEESEQLWRRYGCRDRPALKGAWIREGEYGASAIPVATFGSFGGTLNTGATEVPLHFVTDVTVAPSHRRRGLLRRMMADDLQSAVEAGRPLAALTVSEGGIYGRFGYGLATWRTEVEVDVTARFKLAGHVDEGRMVVQEPEEMWPVPRDLFAQWHRATRGSLSRPAFYEMLARAEWDWEAQSKDTRLRGAVHLSADGEPDGYVLYRHEGWDRPPTVTVRDLVALTPSAYLSLWQFLAGIDLTERVKYSGPLDDPLPWALTDTHAYRVVKQLDHIWLRVLDVPAALSARPWYADGTVVLDVADAFGHAAGTWRVTSSGGEAKVERVSEPGTVSLDARSLGSLYLGGVSVLTLAAAGQVTGPGVEELAAMADGGPVPYSLTSF</sequence>
<keyword evidence="1 3" id="KW-0808">Transferase</keyword>
<feature type="binding site" evidence="3">
    <location>
        <begin position="110"/>
        <end position="115"/>
    </location>
    <ligand>
        <name>acetyl-CoA</name>
        <dbReference type="ChEBI" id="CHEBI:57288"/>
    </ligand>
</feature>
<dbReference type="InterPro" id="IPR016181">
    <property type="entry name" value="Acyl_CoA_acyltransferase"/>
</dbReference>
<gene>
    <name evidence="6" type="ORF">DDE18_13765</name>
</gene>
<dbReference type="InterPro" id="IPR022902">
    <property type="entry name" value="NAcTrfase_Eis"/>
</dbReference>
<dbReference type="HAMAP" id="MF_01812">
    <property type="entry name" value="Eis"/>
    <property type="match status" value="1"/>
</dbReference>
<keyword evidence="7" id="KW-1185">Reference proteome</keyword>
<organism evidence="6 7">
    <name type="scientific">Nocardioides gansuensis</name>
    <dbReference type="NCBI Taxonomy" id="2138300"/>
    <lineage>
        <taxon>Bacteria</taxon>
        <taxon>Bacillati</taxon>
        <taxon>Actinomycetota</taxon>
        <taxon>Actinomycetes</taxon>
        <taxon>Propionibacteriales</taxon>
        <taxon>Nocardioidaceae</taxon>
        <taxon>Nocardioides</taxon>
    </lineage>
</organism>
<dbReference type="GO" id="GO:0030649">
    <property type="term" value="P:aminoglycoside antibiotic catabolic process"/>
    <property type="evidence" value="ECO:0007669"/>
    <property type="project" value="TreeGrafter"/>
</dbReference>
<dbReference type="InterPro" id="IPR025559">
    <property type="entry name" value="Eis_dom"/>
</dbReference>
<dbReference type="InterPro" id="IPR041380">
    <property type="entry name" value="Acetyltransf_17"/>
</dbReference>
<dbReference type="Pfam" id="PF13527">
    <property type="entry name" value="Acetyltransf_9"/>
    <property type="match status" value="1"/>
</dbReference>
<evidence type="ECO:0000256" key="3">
    <source>
        <dbReference type="HAMAP-Rule" id="MF_01812"/>
    </source>
</evidence>
<comment type="caution">
    <text evidence="6">The sequence shown here is derived from an EMBL/GenBank/DDBJ whole genome shotgun (WGS) entry which is preliminary data.</text>
</comment>
<name>A0A2T8F9Z5_9ACTN</name>
<proteinExistence type="inferred from homology"/>
<evidence type="ECO:0000259" key="4">
    <source>
        <dbReference type="Pfam" id="PF13530"/>
    </source>
</evidence>
<dbReference type="RefSeq" id="WP_116572815.1">
    <property type="nucleotide sequence ID" value="NZ_QDGZ01000005.1"/>
</dbReference>
<dbReference type="PANTHER" id="PTHR37817">
    <property type="entry name" value="N-ACETYLTRANSFERASE EIS"/>
    <property type="match status" value="1"/>
</dbReference>
<comment type="similarity">
    <text evidence="3">Belongs to the acetyltransferase Eis family.</text>
</comment>
<dbReference type="Pfam" id="PF13530">
    <property type="entry name" value="SCP2_2"/>
    <property type="match status" value="1"/>
</dbReference>
<dbReference type="AlphaFoldDB" id="A0A2T8F9Z5"/>
<dbReference type="OrthoDB" id="8399956at2"/>
<feature type="binding site" evidence="3">
    <location>
        <begin position="102"/>
        <end position="104"/>
    </location>
    <ligand>
        <name>acetyl-CoA</name>
        <dbReference type="ChEBI" id="CHEBI:57288"/>
    </ligand>
</feature>
<dbReference type="GO" id="GO:0034069">
    <property type="term" value="F:aminoglycoside N-acetyltransferase activity"/>
    <property type="evidence" value="ECO:0007669"/>
    <property type="project" value="TreeGrafter"/>
</dbReference>
<dbReference type="InterPro" id="IPR036527">
    <property type="entry name" value="SCP2_sterol-bd_dom_sf"/>
</dbReference>
<dbReference type="SUPFAM" id="SSF55729">
    <property type="entry name" value="Acyl-CoA N-acyltransferases (Nat)"/>
    <property type="match status" value="1"/>
</dbReference>